<dbReference type="UniPathway" id="UPA00241"/>
<dbReference type="SUPFAM" id="SSF51735">
    <property type="entry name" value="NAD(P)-binding Rossmann-fold domains"/>
    <property type="match status" value="1"/>
</dbReference>
<keyword evidence="12" id="KW-1185">Reference proteome</keyword>
<gene>
    <name evidence="11" type="ORF">Metli_1148</name>
</gene>
<protein>
    <recommendedName>
        <fullName evidence="8">2-dehydropantoate 2-reductase</fullName>
        <ecNumber evidence="8">1.1.1.169</ecNumber>
    </recommendedName>
    <alternativeName>
        <fullName evidence="8">Ketopantoate reductase</fullName>
    </alternativeName>
</protein>
<comment type="pathway">
    <text evidence="1 8">Cofactor biosynthesis; coenzyme A biosynthesis.</text>
</comment>
<dbReference type="InterPro" id="IPR036291">
    <property type="entry name" value="NAD(P)-bd_dom_sf"/>
</dbReference>
<keyword evidence="3 8" id="KW-0521">NADP</keyword>
<evidence type="ECO:0000256" key="2">
    <source>
        <dbReference type="ARBA" id="ARBA00007870"/>
    </source>
</evidence>
<keyword evidence="5 8" id="KW-0560">Oxidoreductase</keyword>
<proteinExistence type="inferred from homology"/>
<dbReference type="PANTHER" id="PTHR21708">
    <property type="entry name" value="PROBABLE 2-DEHYDROPANTOATE 2-REDUCTASE"/>
    <property type="match status" value="1"/>
</dbReference>
<reference evidence="11 12" key="1">
    <citation type="submission" date="2011-08" db="EMBL/GenBank/DDBJ databases">
        <title>The complete genome of Methanofollis liminatans DSM 4140.</title>
        <authorList>
            <consortium name="US DOE Joint Genome Institute (JGI-PGF)"/>
            <person name="Lucas S."/>
            <person name="Han J."/>
            <person name="Lapidus A."/>
            <person name="Bruce D."/>
            <person name="Goodwin L."/>
            <person name="Pitluck S."/>
            <person name="Peters L."/>
            <person name="Kyrpides N."/>
            <person name="Mavromatis K."/>
            <person name="Ivanova N."/>
            <person name="Mikhailova N."/>
            <person name="Lu M."/>
            <person name="Detter J.C."/>
            <person name="Tapia R."/>
            <person name="Han C."/>
            <person name="Land M."/>
            <person name="Hauser L."/>
            <person name="Markowitz V."/>
            <person name="Cheng J.-F."/>
            <person name="Hugenholtz P."/>
            <person name="Woyke T."/>
            <person name="Wu D."/>
            <person name="Spring S."/>
            <person name="Schuler E."/>
            <person name="Brambilla E."/>
            <person name="Klenk H.-P."/>
            <person name="Eisen J.A."/>
        </authorList>
    </citation>
    <scope>NUCLEOTIDE SEQUENCE [LARGE SCALE GENOMIC DNA]</scope>
    <source>
        <strain evidence="11 12">DSM 4140</strain>
    </source>
</reference>
<evidence type="ECO:0000259" key="9">
    <source>
        <dbReference type="Pfam" id="PF02558"/>
    </source>
</evidence>
<dbReference type="EC" id="1.1.1.169" evidence="8"/>
<organism evidence="11 12">
    <name type="scientific">Methanofollis liminatans DSM 4140</name>
    <dbReference type="NCBI Taxonomy" id="28892"/>
    <lineage>
        <taxon>Archaea</taxon>
        <taxon>Methanobacteriati</taxon>
        <taxon>Methanobacteriota</taxon>
        <taxon>Stenosarchaea group</taxon>
        <taxon>Methanomicrobia</taxon>
        <taxon>Methanomicrobiales</taxon>
        <taxon>Methanomicrobiaceae</taxon>
        <taxon>Methanofollis</taxon>
    </lineage>
</organism>
<dbReference type="GO" id="GO:0005737">
    <property type="term" value="C:cytoplasm"/>
    <property type="evidence" value="ECO:0007669"/>
    <property type="project" value="TreeGrafter"/>
</dbReference>
<dbReference type="InterPro" id="IPR013328">
    <property type="entry name" value="6PGD_dom2"/>
</dbReference>
<dbReference type="Gene3D" id="3.40.50.720">
    <property type="entry name" value="NAD(P)-binding Rossmann-like Domain"/>
    <property type="match status" value="1"/>
</dbReference>
<feature type="domain" description="Ketopantoate reductase C-terminal" evidence="10">
    <location>
        <begin position="186"/>
        <end position="312"/>
    </location>
</feature>
<evidence type="ECO:0000313" key="11">
    <source>
        <dbReference type="EMBL" id="EJG07105.1"/>
    </source>
</evidence>
<comment type="similarity">
    <text evidence="2 8">Belongs to the ketopantoate reductase family.</text>
</comment>
<evidence type="ECO:0000256" key="4">
    <source>
        <dbReference type="ARBA" id="ARBA00022993"/>
    </source>
</evidence>
<dbReference type="HOGENOM" id="CLU_031468_0_0_2"/>
<dbReference type="EMBL" id="CM001555">
    <property type="protein sequence ID" value="EJG07105.1"/>
    <property type="molecule type" value="Genomic_DNA"/>
</dbReference>
<name>J1L310_9EURY</name>
<evidence type="ECO:0000256" key="3">
    <source>
        <dbReference type="ARBA" id="ARBA00022857"/>
    </source>
</evidence>
<dbReference type="GO" id="GO:0015937">
    <property type="term" value="P:coenzyme A biosynthetic process"/>
    <property type="evidence" value="ECO:0007669"/>
    <property type="project" value="UniProtKB-UniPathway"/>
</dbReference>
<comment type="catalytic activity">
    <reaction evidence="7">
        <text>(R)-pantoate + NAD(+) = 2-dehydropantoate + NADH + H(+)</text>
        <dbReference type="Rhea" id="RHEA:61292"/>
        <dbReference type="ChEBI" id="CHEBI:11561"/>
        <dbReference type="ChEBI" id="CHEBI:15378"/>
        <dbReference type="ChEBI" id="CHEBI:15980"/>
        <dbReference type="ChEBI" id="CHEBI:57540"/>
        <dbReference type="ChEBI" id="CHEBI:57945"/>
    </reaction>
    <physiologicalReaction direction="right-to-left" evidence="7">
        <dbReference type="Rhea" id="RHEA:61294"/>
    </physiologicalReaction>
</comment>
<evidence type="ECO:0000256" key="5">
    <source>
        <dbReference type="ARBA" id="ARBA00023002"/>
    </source>
</evidence>
<dbReference type="InterPro" id="IPR013332">
    <property type="entry name" value="KPR_N"/>
</dbReference>
<dbReference type="GO" id="GO:0008677">
    <property type="term" value="F:2-dehydropantoate 2-reductase activity"/>
    <property type="evidence" value="ECO:0007669"/>
    <property type="project" value="UniProtKB-EC"/>
</dbReference>
<dbReference type="AlphaFoldDB" id="J1L310"/>
<dbReference type="InterPro" id="IPR003710">
    <property type="entry name" value="ApbA"/>
</dbReference>
<evidence type="ECO:0000256" key="1">
    <source>
        <dbReference type="ARBA" id="ARBA00004724"/>
    </source>
</evidence>
<dbReference type="InterPro" id="IPR013752">
    <property type="entry name" value="KPA_reductase"/>
</dbReference>
<keyword evidence="4 8" id="KW-0173">Coenzyme A biosynthesis</keyword>
<dbReference type="PATRIC" id="fig|28892.9.peg.1238"/>
<evidence type="ECO:0000313" key="12">
    <source>
        <dbReference type="Proteomes" id="UP000005095"/>
    </source>
</evidence>
<dbReference type="PANTHER" id="PTHR21708:SF26">
    <property type="entry name" value="2-DEHYDROPANTOATE 2-REDUCTASE"/>
    <property type="match status" value="1"/>
</dbReference>
<dbReference type="InterPro" id="IPR008927">
    <property type="entry name" value="6-PGluconate_DH-like_C_sf"/>
</dbReference>
<dbReference type="Proteomes" id="UP000005095">
    <property type="component" value="Chromosome"/>
</dbReference>
<evidence type="ECO:0000256" key="8">
    <source>
        <dbReference type="RuleBase" id="RU362068"/>
    </source>
</evidence>
<feature type="domain" description="Ketopantoate reductase N-terminal" evidence="9">
    <location>
        <begin position="15"/>
        <end position="159"/>
    </location>
</feature>
<dbReference type="SUPFAM" id="SSF48179">
    <property type="entry name" value="6-phosphogluconate dehydrogenase C-terminal domain-like"/>
    <property type="match status" value="1"/>
</dbReference>
<evidence type="ECO:0000259" key="10">
    <source>
        <dbReference type="Pfam" id="PF08546"/>
    </source>
</evidence>
<dbReference type="NCBIfam" id="TIGR00745">
    <property type="entry name" value="apbA_panE"/>
    <property type="match status" value="1"/>
</dbReference>
<dbReference type="GO" id="GO:0015940">
    <property type="term" value="P:pantothenate biosynthetic process"/>
    <property type="evidence" value="ECO:0007669"/>
    <property type="project" value="InterPro"/>
</dbReference>
<accession>J1L310</accession>
<evidence type="ECO:0000256" key="7">
    <source>
        <dbReference type="ARBA" id="ARBA00048196"/>
    </source>
</evidence>
<dbReference type="Pfam" id="PF08546">
    <property type="entry name" value="ApbA_C"/>
    <property type="match status" value="1"/>
</dbReference>
<dbReference type="Gene3D" id="1.10.1040.10">
    <property type="entry name" value="N-(1-d-carboxylethyl)-l-norvaline Dehydrogenase, domain 2"/>
    <property type="match status" value="1"/>
</dbReference>
<dbReference type="STRING" id="28892.Metli_1148"/>
<dbReference type="InterPro" id="IPR051402">
    <property type="entry name" value="KPR-Related"/>
</dbReference>
<comment type="catalytic activity">
    <reaction evidence="6">
        <text>(R)-pantoate + NADP(+) = 2-dehydropantoate + NADPH + H(+)</text>
        <dbReference type="Rhea" id="RHEA:16233"/>
        <dbReference type="ChEBI" id="CHEBI:11561"/>
        <dbReference type="ChEBI" id="CHEBI:15378"/>
        <dbReference type="ChEBI" id="CHEBI:15980"/>
        <dbReference type="ChEBI" id="CHEBI:57783"/>
        <dbReference type="ChEBI" id="CHEBI:58349"/>
        <dbReference type="EC" id="1.1.1.169"/>
    </reaction>
    <physiologicalReaction direction="right-to-left" evidence="6">
        <dbReference type="Rhea" id="RHEA:16235"/>
    </physiologicalReaction>
</comment>
<dbReference type="Pfam" id="PF02558">
    <property type="entry name" value="ApbA"/>
    <property type="match status" value="1"/>
</dbReference>
<sequence length="317" mass="34418">MIFMDSWSDTYSMKVLILGAGAVGLCLAARLSPHCEVHAVCRKRHADAIAQRGFVMTGLWGEGTYRFPASEDVPEGEHFDYIFITAKSLATRSICEQFAGVIQGTDTVSLQNGLGNEEIIAEYTDRVIGGTIITGFEWKGDAGVHVSVVGGPMKLGRFPDGADPAVDALVDLVRRSGIPVEASSHIRGDLWAKTLYNSALNPLGALMNVPYGKLLDPTVWGVIENVIREAYAVMAAESVHVPWPTADDYLAFLRDVQIPSTAGHHASMLQDILHGNATEIDFMNGAIAARAEKHGLSAPYNDCITRLVHFRETLREP</sequence>
<evidence type="ECO:0000256" key="6">
    <source>
        <dbReference type="ARBA" id="ARBA00047506"/>
    </source>
</evidence>
<comment type="function">
    <text evidence="8">Catalyzes the NADPH-dependent reduction of ketopantoate into pantoic acid.</text>
</comment>